<comment type="caution">
    <text evidence="2">The sequence shown here is derived from an EMBL/GenBank/DDBJ whole genome shotgun (WGS) entry which is preliminary data.</text>
</comment>
<dbReference type="RefSeq" id="WP_209736988.1">
    <property type="nucleotide sequence ID" value="NZ_CP072611.1"/>
</dbReference>
<protein>
    <submittedName>
        <fullName evidence="2">DUF2293 domain-containing protein</fullName>
    </submittedName>
</protein>
<gene>
    <name evidence="2" type="ORF">ACFSKQ_07890</name>
</gene>
<evidence type="ECO:0000313" key="2">
    <source>
        <dbReference type="EMBL" id="MFD2237385.1"/>
    </source>
</evidence>
<proteinExistence type="predicted"/>
<dbReference type="PIRSF" id="PIRSF036238">
    <property type="entry name" value="UCP036238"/>
    <property type="match status" value="1"/>
</dbReference>
<name>A0ABW5CME8_9HYPH</name>
<organism evidence="2 3">
    <name type="scientific">Aureimonas populi</name>
    <dbReference type="NCBI Taxonomy" id="1701758"/>
    <lineage>
        <taxon>Bacteria</taxon>
        <taxon>Pseudomonadati</taxon>
        <taxon>Pseudomonadota</taxon>
        <taxon>Alphaproteobacteria</taxon>
        <taxon>Hyphomicrobiales</taxon>
        <taxon>Aurantimonadaceae</taxon>
        <taxon>Aureimonas</taxon>
    </lineage>
</organism>
<dbReference type="EMBL" id="JBHUIJ010000008">
    <property type="protein sequence ID" value="MFD2237385.1"/>
    <property type="molecule type" value="Genomic_DNA"/>
</dbReference>
<keyword evidence="3" id="KW-1185">Reference proteome</keyword>
<dbReference type="Proteomes" id="UP001597371">
    <property type="component" value="Unassembled WGS sequence"/>
</dbReference>
<feature type="domain" description="DUF2293" evidence="1">
    <location>
        <begin position="13"/>
        <end position="90"/>
    </location>
</feature>
<accession>A0ABW5CME8</accession>
<dbReference type="Pfam" id="PF10056">
    <property type="entry name" value="DUF2293"/>
    <property type="match status" value="1"/>
</dbReference>
<reference evidence="3" key="1">
    <citation type="journal article" date="2019" name="Int. J. Syst. Evol. Microbiol.">
        <title>The Global Catalogue of Microorganisms (GCM) 10K type strain sequencing project: providing services to taxonomists for standard genome sequencing and annotation.</title>
        <authorList>
            <consortium name="The Broad Institute Genomics Platform"/>
            <consortium name="The Broad Institute Genome Sequencing Center for Infectious Disease"/>
            <person name="Wu L."/>
            <person name="Ma J."/>
        </authorList>
    </citation>
    <scope>NUCLEOTIDE SEQUENCE [LARGE SCALE GENOMIC DNA]</scope>
    <source>
        <strain evidence="3">ZS-35-S2</strain>
    </source>
</reference>
<evidence type="ECO:0000313" key="3">
    <source>
        <dbReference type="Proteomes" id="UP001597371"/>
    </source>
</evidence>
<sequence>MTTQRQKAVARALTATIPRAPYFDAQAIRSAAGARHMRGLSPEAALWLATLAHIRHRYTDYDTLRDEGYERDEARFFVLDEVNAVLDRWGATRQLVSEPGEDARETDDL</sequence>
<dbReference type="InterPro" id="IPR017044">
    <property type="entry name" value="UCP036238"/>
</dbReference>
<evidence type="ECO:0000259" key="1">
    <source>
        <dbReference type="Pfam" id="PF10056"/>
    </source>
</evidence>
<dbReference type="InterPro" id="IPR018744">
    <property type="entry name" value="DUF2293"/>
</dbReference>